<dbReference type="AlphaFoldDB" id="C7LY92"/>
<evidence type="ECO:0008006" key="3">
    <source>
        <dbReference type="Google" id="ProtNLM"/>
    </source>
</evidence>
<accession>C7LY92</accession>
<dbReference type="STRING" id="525909.Afer_0752"/>
<reference evidence="1 2" key="1">
    <citation type="journal article" date="2009" name="Stand. Genomic Sci.">
        <title>Complete genome sequence of Acidimicrobium ferrooxidans type strain (ICP).</title>
        <authorList>
            <person name="Clum A."/>
            <person name="Nolan M."/>
            <person name="Lang E."/>
            <person name="Glavina Del Rio T."/>
            <person name="Tice H."/>
            <person name="Copeland A."/>
            <person name="Cheng J.F."/>
            <person name="Lucas S."/>
            <person name="Chen F."/>
            <person name="Bruce D."/>
            <person name="Goodwin L."/>
            <person name="Pitluck S."/>
            <person name="Ivanova N."/>
            <person name="Mavrommatis K."/>
            <person name="Mikhailova N."/>
            <person name="Pati A."/>
            <person name="Chen A."/>
            <person name="Palaniappan K."/>
            <person name="Goker M."/>
            <person name="Spring S."/>
            <person name="Land M."/>
            <person name="Hauser L."/>
            <person name="Chang Y.J."/>
            <person name="Jeffries C.C."/>
            <person name="Chain P."/>
            <person name="Bristow J."/>
            <person name="Eisen J.A."/>
            <person name="Markowitz V."/>
            <person name="Hugenholtz P."/>
            <person name="Kyrpides N.C."/>
            <person name="Klenk H.P."/>
            <person name="Lapidus A."/>
        </authorList>
    </citation>
    <scope>NUCLEOTIDE SEQUENCE [LARGE SCALE GENOMIC DNA]</scope>
    <source>
        <strain evidence="2">DSM 10331 / JCM 15462 / NBRC 103882 / ICP</strain>
    </source>
</reference>
<name>C7LY92_ACIFD</name>
<dbReference type="HOGENOM" id="CLU_071478_0_0_11"/>
<dbReference type="SUPFAM" id="SSF54197">
    <property type="entry name" value="HIT-like"/>
    <property type="match status" value="2"/>
</dbReference>
<dbReference type="KEGG" id="afo:Afer_0752"/>
<keyword evidence="2" id="KW-1185">Reference proteome</keyword>
<dbReference type="RefSeq" id="WP_015798189.1">
    <property type="nucleotide sequence ID" value="NC_013124.1"/>
</dbReference>
<dbReference type="Gene3D" id="3.30.428.10">
    <property type="entry name" value="HIT-like"/>
    <property type="match status" value="1"/>
</dbReference>
<gene>
    <name evidence="1" type="ordered locus">Afer_0752</name>
</gene>
<evidence type="ECO:0000313" key="2">
    <source>
        <dbReference type="Proteomes" id="UP000000771"/>
    </source>
</evidence>
<dbReference type="Proteomes" id="UP000000771">
    <property type="component" value="Chromosome"/>
</dbReference>
<dbReference type="EMBL" id="CP001631">
    <property type="protein sequence ID" value="ACU53700.1"/>
    <property type="molecule type" value="Genomic_DNA"/>
</dbReference>
<proteinExistence type="predicted"/>
<dbReference type="InterPro" id="IPR036265">
    <property type="entry name" value="HIT-like_sf"/>
</dbReference>
<organism evidence="1 2">
    <name type="scientific">Acidimicrobium ferrooxidans (strain DSM 10331 / JCM 15462 / NBRC 103882 / ICP)</name>
    <dbReference type="NCBI Taxonomy" id="525909"/>
    <lineage>
        <taxon>Bacteria</taxon>
        <taxon>Bacillati</taxon>
        <taxon>Actinomycetota</taxon>
        <taxon>Acidimicrobiia</taxon>
        <taxon>Acidimicrobiales</taxon>
        <taxon>Acidimicrobiaceae</taxon>
        <taxon>Acidimicrobium</taxon>
    </lineage>
</organism>
<sequence>MILLEETPIEAEVPEIGSGAWRGVRLLRRHCPVFGTGTRLIEGAKLTGTGSDLAPLVAEGGFCPFCADVIEEATAPFPTEIAVTGRIRQGTAWVVPNVLAYSAVSAVGVYDPGRHVLELADFDEDLLFDAFGAMLEHARAVRRLRPELVWSSISANYLPPSGSSLLHPHLQSSHDPVPLAAQAILEARSEAHWASFGRGLLDELVELERSASARFVAQTGPWSWITPFAPSGFYEVWGVHERLGDLVALDDHDRRQLAGAMAAVLASYRAKGLSSFNYQLLGAGPRGGEFDVRVLVRMVARTPAAPWYRSDVTYFEKLGFEAMIDHTPEAFAAELRQTFGTGL</sequence>
<protein>
    <recommendedName>
        <fullName evidence="3">Galactose-1-phosphate uridylyltransferase-like protein</fullName>
    </recommendedName>
</protein>
<dbReference type="eggNOG" id="COG1085">
    <property type="taxonomic scope" value="Bacteria"/>
</dbReference>
<evidence type="ECO:0000313" key="1">
    <source>
        <dbReference type="EMBL" id="ACU53700.1"/>
    </source>
</evidence>